<accession>A0AA39HCW2</accession>
<dbReference type="AlphaFoldDB" id="A0AA39HCW2"/>
<keyword evidence="2" id="KW-1185">Reference proteome</keyword>
<proteinExistence type="predicted"/>
<organism evidence="1 2">
    <name type="scientific">Steinernema hermaphroditum</name>
    <dbReference type="NCBI Taxonomy" id="289476"/>
    <lineage>
        <taxon>Eukaryota</taxon>
        <taxon>Metazoa</taxon>
        <taxon>Ecdysozoa</taxon>
        <taxon>Nematoda</taxon>
        <taxon>Chromadorea</taxon>
        <taxon>Rhabditida</taxon>
        <taxon>Tylenchina</taxon>
        <taxon>Panagrolaimomorpha</taxon>
        <taxon>Strongyloidoidea</taxon>
        <taxon>Steinernematidae</taxon>
        <taxon>Steinernema</taxon>
    </lineage>
</organism>
<evidence type="ECO:0000313" key="1">
    <source>
        <dbReference type="EMBL" id="KAK0402926.1"/>
    </source>
</evidence>
<comment type="caution">
    <text evidence="1">The sequence shown here is derived from an EMBL/GenBank/DDBJ whole genome shotgun (WGS) entry which is preliminary data.</text>
</comment>
<evidence type="ECO:0000313" key="2">
    <source>
        <dbReference type="Proteomes" id="UP001175271"/>
    </source>
</evidence>
<dbReference type="Proteomes" id="UP001175271">
    <property type="component" value="Unassembled WGS sequence"/>
</dbReference>
<dbReference type="EMBL" id="JAUCMV010000004">
    <property type="protein sequence ID" value="KAK0402926.1"/>
    <property type="molecule type" value="Genomic_DNA"/>
</dbReference>
<reference evidence="1" key="1">
    <citation type="submission" date="2023-06" db="EMBL/GenBank/DDBJ databases">
        <title>Genomic analysis of the entomopathogenic nematode Steinernema hermaphroditum.</title>
        <authorList>
            <person name="Schwarz E.M."/>
            <person name="Heppert J.K."/>
            <person name="Baniya A."/>
            <person name="Schwartz H.T."/>
            <person name="Tan C.-H."/>
            <person name="Antoshechkin I."/>
            <person name="Sternberg P.W."/>
            <person name="Goodrich-Blair H."/>
            <person name="Dillman A.R."/>
        </authorList>
    </citation>
    <scope>NUCLEOTIDE SEQUENCE</scope>
    <source>
        <strain evidence="1">PS9179</strain>
        <tissue evidence="1">Whole animal</tissue>
    </source>
</reference>
<protein>
    <submittedName>
        <fullName evidence="1">Uncharacterized protein</fullName>
    </submittedName>
</protein>
<sequence>MVDKARRMATTDDASHAVKRANHVLSALIYMFGTTDVTTLFARVKVTHLEVNVKLDDTAMKLVKTLVANRSLKNVSISESLHEDQYITAILPLLLQPQRQKFLEKVNTDKILEKYSKEALKSEEKN</sequence>
<gene>
    <name evidence="1" type="ORF">QR680_016616</name>
</gene>
<name>A0AA39HCW2_9BILA</name>